<feature type="compositionally biased region" description="Low complexity" evidence="2">
    <location>
        <begin position="70"/>
        <end position="85"/>
    </location>
</feature>
<sequence length="137" mass="14330">MASIKVFPSRRQHVGKWFGQASEIEELRAENRQLKEQVANLEARLRAAYADAGVTALAGSSSPAPEAAVPQASGPAFPAGAPNPASASFPELSAAELQMIAEGRTLYAVKAYRDRTGVGLKTAKAAIDAARSASAHR</sequence>
<accession>A0A2I1I0D4</accession>
<evidence type="ECO:0000313" key="4">
    <source>
        <dbReference type="Proteomes" id="UP000234198"/>
    </source>
</evidence>
<evidence type="ECO:0000256" key="1">
    <source>
        <dbReference type="SAM" id="Coils"/>
    </source>
</evidence>
<dbReference type="EMBL" id="PKKM01000006">
    <property type="protein sequence ID" value="PKY64585.1"/>
    <property type="molecule type" value="Genomic_DNA"/>
</dbReference>
<dbReference type="InterPro" id="IPR014719">
    <property type="entry name" value="Ribosomal_bL12_C/ClpS-like"/>
</dbReference>
<keyword evidence="1" id="KW-0175">Coiled coil</keyword>
<comment type="caution">
    <text evidence="3">The sequence shown here is derived from an EMBL/GenBank/DDBJ whole genome shotgun (WGS) entry which is preliminary data.</text>
</comment>
<keyword evidence="3" id="KW-0689">Ribosomal protein</keyword>
<gene>
    <name evidence="3" type="ORF">CYJ22_05690</name>
</gene>
<dbReference type="Proteomes" id="UP000234198">
    <property type="component" value="Unassembled WGS sequence"/>
</dbReference>
<name>A0A2I1I0D4_9ACTO</name>
<feature type="coiled-coil region" evidence="1">
    <location>
        <begin position="24"/>
        <end position="51"/>
    </location>
</feature>
<keyword evidence="3" id="KW-0687">Ribonucleoprotein</keyword>
<evidence type="ECO:0000256" key="2">
    <source>
        <dbReference type="SAM" id="MobiDB-lite"/>
    </source>
</evidence>
<reference evidence="3 4" key="1">
    <citation type="submission" date="2017-12" db="EMBL/GenBank/DDBJ databases">
        <title>Phylogenetic diversity of female urinary microbiome.</title>
        <authorList>
            <person name="Thomas-White K."/>
            <person name="Wolfe A.J."/>
        </authorList>
    </citation>
    <scope>NUCLEOTIDE SEQUENCE [LARGE SCALE GENOMIC DNA]</scope>
    <source>
        <strain evidence="3 4">UMB0018</strain>
    </source>
</reference>
<feature type="region of interest" description="Disordered" evidence="2">
    <location>
        <begin position="57"/>
        <end position="85"/>
    </location>
</feature>
<proteinExistence type="predicted"/>
<dbReference type="GO" id="GO:0005840">
    <property type="term" value="C:ribosome"/>
    <property type="evidence" value="ECO:0007669"/>
    <property type="project" value="UniProtKB-KW"/>
</dbReference>
<evidence type="ECO:0000313" key="3">
    <source>
        <dbReference type="EMBL" id="PKY64585.1"/>
    </source>
</evidence>
<protein>
    <submittedName>
        <fullName evidence="3">50S ribosomal protein L7/L12</fullName>
    </submittedName>
</protein>
<dbReference type="AlphaFoldDB" id="A0A2I1I0D4"/>
<dbReference type="Gene3D" id="3.30.1390.10">
    <property type="match status" value="1"/>
</dbReference>
<organism evidence="3 4">
    <name type="scientific">Schaalia odontolytica</name>
    <dbReference type="NCBI Taxonomy" id="1660"/>
    <lineage>
        <taxon>Bacteria</taxon>
        <taxon>Bacillati</taxon>
        <taxon>Actinomycetota</taxon>
        <taxon>Actinomycetes</taxon>
        <taxon>Actinomycetales</taxon>
        <taxon>Actinomycetaceae</taxon>
        <taxon>Schaalia</taxon>
    </lineage>
</organism>